<comment type="caution">
    <text evidence="2">The sequence shown here is derived from an EMBL/GenBank/DDBJ whole genome shotgun (WGS) entry which is preliminary data.</text>
</comment>
<organism evidence="2 3">
    <name type="scientific">Ligilactobacillus pobuzihii</name>
    <dbReference type="NCBI Taxonomy" id="449659"/>
    <lineage>
        <taxon>Bacteria</taxon>
        <taxon>Bacillati</taxon>
        <taxon>Bacillota</taxon>
        <taxon>Bacilli</taxon>
        <taxon>Lactobacillales</taxon>
        <taxon>Lactobacillaceae</taxon>
        <taxon>Ligilactobacillus</taxon>
    </lineage>
</organism>
<dbReference type="Proteomes" id="UP000051886">
    <property type="component" value="Unassembled WGS sequence"/>
</dbReference>
<dbReference type="InterPro" id="IPR050325">
    <property type="entry name" value="Prot/Nucl_acid_deglycase"/>
</dbReference>
<dbReference type="InterPro" id="IPR002818">
    <property type="entry name" value="DJ-1/PfpI"/>
</dbReference>
<dbReference type="PATRIC" id="fig|449659.4.peg.962"/>
<sequence length="198" mass="21778">MKGDTMMTKTAAVMIADGCEEVEALSPIDVIRRLGGKADMVGLDKLKITSAHQVTLTCDKVLDDSLLDYDIVIFPGGTTGAKNLRDNDQLMKLMQKRAQQSKWNAAMCAAPTAFSRYGLLDKTHYTVFPGMEGQIQAEAKDATHTDNIVEIDKDAHILTSRGPATAFAYSYAIAETLGYDTTNLREAMQYNYLIDNIQ</sequence>
<dbReference type="Gene3D" id="3.40.50.880">
    <property type="match status" value="1"/>
</dbReference>
<dbReference type="GO" id="GO:0005737">
    <property type="term" value="C:cytoplasm"/>
    <property type="evidence" value="ECO:0007669"/>
    <property type="project" value="TreeGrafter"/>
</dbReference>
<dbReference type="Pfam" id="PF01965">
    <property type="entry name" value="DJ-1_PfpI"/>
    <property type="match status" value="1"/>
</dbReference>
<keyword evidence="3" id="KW-1185">Reference proteome</keyword>
<feature type="domain" description="DJ-1/PfpI" evidence="1">
    <location>
        <begin position="9"/>
        <end position="175"/>
    </location>
</feature>
<dbReference type="InterPro" id="IPR029062">
    <property type="entry name" value="Class_I_gatase-like"/>
</dbReference>
<dbReference type="NCBIfam" id="TIGR01383">
    <property type="entry name" value="not_thiJ"/>
    <property type="match status" value="1"/>
</dbReference>
<proteinExistence type="predicted"/>
<dbReference type="AlphaFoldDB" id="A0A0R2L2B1"/>
<accession>A0A0R2L2B1</accession>
<dbReference type="EMBL" id="JQCN01000069">
    <property type="protein sequence ID" value="KRN95929.1"/>
    <property type="molecule type" value="Genomic_DNA"/>
</dbReference>
<reference evidence="2 3" key="1">
    <citation type="journal article" date="2015" name="Genome Announc.">
        <title>Expanding the biotechnology potential of lactobacilli through comparative genomics of 213 strains and associated genera.</title>
        <authorList>
            <person name="Sun Z."/>
            <person name="Harris H.M."/>
            <person name="McCann A."/>
            <person name="Guo C."/>
            <person name="Argimon S."/>
            <person name="Zhang W."/>
            <person name="Yang X."/>
            <person name="Jeffery I.B."/>
            <person name="Cooney J.C."/>
            <person name="Kagawa T.F."/>
            <person name="Liu W."/>
            <person name="Song Y."/>
            <person name="Salvetti E."/>
            <person name="Wrobel A."/>
            <person name="Rasinkangas P."/>
            <person name="Parkhill J."/>
            <person name="Rea M.C."/>
            <person name="O'Sullivan O."/>
            <person name="Ritari J."/>
            <person name="Douillard F.P."/>
            <person name="Paul Ross R."/>
            <person name="Yang R."/>
            <person name="Briner A.E."/>
            <person name="Felis G.E."/>
            <person name="de Vos W.M."/>
            <person name="Barrangou R."/>
            <person name="Klaenhammer T.R."/>
            <person name="Caufield P.W."/>
            <person name="Cui Y."/>
            <person name="Zhang H."/>
            <person name="O'Toole P.W."/>
        </authorList>
    </citation>
    <scope>NUCLEOTIDE SEQUENCE [LARGE SCALE GENOMIC DNA]</scope>
    <source>
        <strain evidence="2 3">NBRC 103219</strain>
    </source>
</reference>
<dbReference type="PANTHER" id="PTHR48094:SF12">
    <property type="entry name" value="PARKINSON DISEASE PROTEIN 7 HOMOLOG"/>
    <property type="match status" value="1"/>
</dbReference>
<dbReference type="PANTHER" id="PTHR48094">
    <property type="entry name" value="PROTEIN/NUCLEIC ACID DEGLYCASE DJ-1-RELATED"/>
    <property type="match status" value="1"/>
</dbReference>
<evidence type="ECO:0000259" key="1">
    <source>
        <dbReference type="Pfam" id="PF01965"/>
    </source>
</evidence>
<evidence type="ECO:0000313" key="3">
    <source>
        <dbReference type="Proteomes" id="UP000051886"/>
    </source>
</evidence>
<dbReference type="CDD" id="cd03135">
    <property type="entry name" value="GATase1_DJ-1"/>
    <property type="match status" value="1"/>
</dbReference>
<gene>
    <name evidence="2" type="ORF">IV66_GL000956</name>
</gene>
<evidence type="ECO:0000313" key="2">
    <source>
        <dbReference type="EMBL" id="KRN95929.1"/>
    </source>
</evidence>
<name>A0A0R2L2B1_9LACO</name>
<dbReference type="SUPFAM" id="SSF52317">
    <property type="entry name" value="Class I glutamine amidotransferase-like"/>
    <property type="match status" value="1"/>
</dbReference>
<protein>
    <submittedName>
        <fullName evidence="2">Transcriptional regulator</fullName>
    </submittedName>
</protein>
<dbReference type="STRING" id="449659.IV66_GL000956"/>
<dbReference type="InterPro" id="IPR006287">
    <property type="entry name" value="DJ-1"/>
</dbReference>